<gene>
    <name evidence="3" type="ORF">SAMN04489746_0260</name>
</gene>
<dbReference type="AlphaFoldDB" id="A0AB38A4Z0"/>
<dbReference type="RefSeq" id="WP_002563558.1">
    <property type="nucleotide sequence ID" value="NZ_CALJSN010000006.1"/>
</dbReference>
<dbReference type="Proteomes" id="UP000183687">
    <property type="component" value="Unassembled WGS sequence"/>
</dbReference>
<proteinExistence type="predicted"/>
<dbReference type="SUPFAM" id="SSF54184">
    <property type="entry name" value="Penicillin-binding protein 2x (pbp-2x), c-terminal domain"/>
    <property type="match status" value="1"/>
</dbReference>
<evidence type="ECO:0000256" key="1">
    <source>
        <dbReference type="SAM" id="Phobius"/>
    </source>
</evidence>
<comment type="caution">
    <text evidence="3">The sequence shown here is derived from an EMBL/GenBank/DDBJ whole genome shotgun (WGS) entry which is preliminary data.</text>
</comment>
<dbReference type="Gene3D" id="3.30.10.20">
    <property type="match status" value="3"/>
</dbReference>
<sequence length="433" mass="46160">MLCPNCSHDLGDGILPVRCPECGHSLANLSDIPDVAEGAKRAEERKNLLRDSVAIQRMSHPWDGRSKTFGIAIFVLALAGIVFVLWHLQACGGVTPHNVVGWRLERAQAALEQKGFIVETSEEFDDGEPGFVLSMSPNYTDRIAPGATIKLVVSKARTMPDIVGKSKDEAKKLLDEAGLSYEFVDVIDDGDENIVLSANIAAGNKASSKNKITVEVSKKRTVPDVLDKSEADATNLLSMAQLKAKVVYVAAQADQKEGVVVAADPVVGTAVEKDAVITISVTKGHIKTIEDAAKAILGAVYSGSPAADGYACGGTIKQYVDSSITIGGRSAALASNKDVYYAFVKNGKSLPAGVDTRLGTLPRTLVSIDNLRGNEKGQVSASVTVRWDWSVLGEEYAGVSSTDTHTATLSFNKERKLTAFYDPQMDVPSYTVS</sequence>
<evidence type="ECO:0000313" key="3">
    <source>
        <dbReference type="EMBL" id="SEB44968.1"/>
    </source>
</evidence>
<name>A0AB38A4Z0_9ACTN</name>
<evidence type="ECO:0000313" key="4">
    <source>
        <dbReference type="Proteomes" id="UP000183687"/>
    </source>
</evidence>
<reference evidence="3 4" key="1">
    <citation type="submission" date="2016-10" db="EMBL/GenBank/DDBJ databases">
        <authorList>
            <person name="Varghese N."/>
            <person name="Submissions S."/>
        </authorList>
    </citation>
    <scope>NUCLEOTIDE SEQUENCE [LARGE SCALE GENOMIC DNA]</scope>
    <source>
        <strain evidence="3 4">DSM 20586</strain>
    </source>
</reference>
<keyword evidence="1" id="KW-0812">Transmembrane</keyword>
<dbReference type="InterPro" id="IPR005543">
    <property type="entry name" value="PASTA_dom"/>
</dbReference>
<keyword evidence="1" id="KW-1133">Transmembrane helix</keyword>
<organism evidence="3 4">
    <name type="scientific">Atopobium minutum</name>
    <dbReference type="NCBI Taxonomy" id="1381"/>
    <lineage>
        <taxon>Bacteria</taxon>
        <taxon>Bacillati</taxon>
        <taxon>Actinomycetota</taxon>
        <taxon>Coriobacteriia</taxon>
        <taxon>Coriobacteriales</taxon>
        <taxon>Atopobiaceae</taxon>
        <taxon>Atopobium</taxon>
    </lineage>
</organism>
<feature type="domain" description="PASTA" evidence="2">
    <location>
        <begin position="93"/>
        <end position="154"/>
    </location>
</feature>
<dbReference type="EMBL" id="FNSH01000001">
    <property type="protein sequence ID" value="SEB44968.1"/>
    <property type="molecule type" value="Genomic_DNA"/>
</dbReference>
<dbReference type="SMART" id="SM00740">
    <property type="entry name" value="PASTA"/>
    <property type="match status" value="3"/>
</dbReference>
<feature type="domain" description="PASTA" evidence="2">
    <location>
        <begin position="155"/>
        <end position="218"/>
    </location>
</feature>
<dbReference type="Pfam" id="PF03793">
    <property type="entry name" value="PASTA"/>
    <property type="match status" value="3"/>
</dbReference>
<keyword evidence="1" id="KW-0472">Membrane</keyword>
<accession>A0AB38A4Z0</accession>
<dbReference type="CDD" id="cd06577">
    <property type="entry name" value="PASTA_pknB"/>
    <property type="match status" value="3"/>
</dbReference>
<dbReference type="PROSITE" id="PS51178">
    <property type="entry name" value="PASTA"/>
    <property type="match status" value="2"/>
</dbReference>
<evidence type="ECO:0000259" key="2">
    <source>
        <dbReference type="PROSITE" id="PS51178"/>
    </source>
</evidence>
<protein>
    <submittedName>
        <fullName evidence="3">PASTA domain, binds beta-lactams</fullName>
    </submittedName>
</protein>
<feature type="transmembrane region" description="Helical" evidence="1">
    <location>
        <begin position="68"/>
        <end position="88"/>
    </location>
</feature>